<evidence type="ECO:0000256" key="1">
    <source>
        <dbReference type="SAM" id="MobiDB-lite"/>
    </source>
</evidence>
<feature type="compositionally biased region" description="Basic and acidic residues" evidence="1">
    <location>
        <begin position="245"/>
        <end position="260"/>
    </location>
</feature>
<dbReference type="RefSeq" id="WP_026815867.1">
    <property type="nucleotide sequence ID" value="NZ_AUFF01000001.1"/>
</dbReference>
<feature type="compositionally biased region" description="Low complexity" evidence="1">
    <location>
        <begin position="154"/>
        <end position="167"/>
    </location>
</feature>
<dbReference type="OrthoDB" id="5966779at2"/>
<keyword evidence="2" id="KW-0812">Transmembrane</keyword>
<keyword evidence="2" id="KW-0472">Membrane</keyword>
<keyword evidence="4" id="KW-1185">Reference proteome</keyword>
<feature type="region of interest" description="Disordered" evidence="1">
    <location>
        <begin position="240"/>
        <end position="281"/>
    </location>
</feature>
<feature type="region of interest" description="Disordered" evidence="1">
    <location>
        <begin position="47"/>
        <end position="73"/>
    </location>
</feature>
<feature type="compositionally biased region" description="Low complexity" evidence="1">
    <location>
        <begin position="187"/>
        <end position="197"/>
    </location>
</feature>
<feature type="compositionally biased region" description="Pro residues" evidence="1">
    <location>
        <begin position="139"/>
        <end position="153"/>
    </location>
</feature>
<proteinExistence type="predicted"/>
<dbReference type="EMBL" id="AWXU01000014">
    <property type="protein sequence ID" value="KFN50915.1"/>
    <property type="molecule type" value="Genomic_DNA"/>
</dbReference>
<protein>
    <submittedName>
        <fullName evidence="3">Uncharacterized protein</fullName>
    </submittedName>
</protein>
<feature type="transmembrane region" description="Helical" evidence="2">
    <location>
        <begin position="81"/>
        <end position="103"/>
    </location>
</feature>
<dbReference type="AlphaFoldDB" id="A0A091C2S8"/>
<comment type="caution">
    <text evidence="3">The sequence shown here is derived from an EMBL/GenBank/DDBJ whole genome shotgun (WGS) entry which is preliminary data.</text>
</comment>
<organism evidence="3 4">
    <name type="scientific">Arenimonas composti TR7-09 = DSM 18010</name>
    <dbReference type="NCBI Taxonomy" id="1121013"/>
    <lineage>
        <taxon>Bacteria</taxon>
        <taxon>Pseudomonadati</taxon>
        <taxon>Pseudomonadota</taxon>
        <taxon>Gammaproteobacteria</taxon>
        <taxon>Lysobacterales</taxon>
        <taxon>Lysobacteraceae</taxon>
        <taxon>Arenimonas</taxon>
    </lineage>
</organism>
<feature type="compositionally biased region" description="Pro residues" evidence="1">
    <location>
        <begin position="168"/>
        <end position="186"/>
    </location>
</feature>
<dbReference type="STRING" id="1121013.GCA_000426365_00318"/>
<evidence type="ECO:0000256" key="2">
    <source>
        <dbReference type="SAM" id="Phobius"/>
    </source>
</evidence>
<accession>A0A091C2S8</accession>
<feature type="region of interest" description="Disordered" evidence="1">
    <location>
        <begin position="125"/>
        <end position="219"/>
    </location>
</feature>
<evidence type="ECO:0000313" key="3">
    <source>
        <dbReference type="EMBL" id="KFN50915.1"/>
    </source>
</evidence>
<name>A0A091C2S8_9GAMM</name>
<dbReference type="Proteomes" id="UP000029391">
    <property type="component" value="Unassembled WGS sequence"/>
</dbReference>
<dbReference type="eggNOG" id="ENOG5033FIT">
    <property type="taxonomic scope" value="Bacteria"/>
</dbReference>
<sequence length="330" mass="34406">MKQPPDPRQEPLQDDELALQRVLRALPAGEPSAKLDAAILAAASDAVGGAGTGADAGRADPGPEGEQHAAPRRMRRAAAALGWLPTWAIGTAAAAVLAIGVGVQLRPPPVGGVPAGRPVPLETEAAPAETVQFELVEPTPRPIRPTSPPPPRPQATTTRPPAAARTATPPPPPPPPPPAAMSPAPAPVADAVPQAFPELAEEEVGAFAPPPADVDAADDGRLRREAAAAEQEYARAQVRLSTAERNARDAARRDAARRAEAGAGAPERTSAATEPLPPVAADARLPPEAWIERIRERLRRGDRYGAVASLAEFRRVHPGHELPEDLARLR</sequence>
<evidence type="ECO:0000313" key="4">
    <source>
        <dbReference type="Proteomes" id="UP000029391"/>
    </source>
</evidence>
<keyword evidence="2" id="KW-1133">Transmembrane helix</keyword>
<reference evidence="3 4" key="1">
    <citation type="submission" date="2013-09" db="EMBL/GenBank/DDBJ databases">
        <title>Genome sequencing of Arenimonas composti.</title>
        <authorList>
            <person name="Chen F."/>
            <person name="Wang G."/>
        </authorList>
    </citation>
    <scope>NUCLEOTIDE SEQUENCE [LARGE SCALE GENOMIC DNA]</scope>
    <source>
        <strain evidence="3 4">TR7-09</strain>
    </source>
</reference>
<gene>
    <name evidence="3" type="ORF">P873_00780</name>
</gene>